<keyword evidence="8" id="KW-0472">Membrane</keyword>
<gene>
    <name evidence="15" type="ORF">AKAME5_000542800</name>
</gene>
<evidence type="ECO:0000313" key="15">
    <source>
        <dbReference type="EMBL" id="GLD52541.1"/>
    </source>
</evidence>
<keyword evidence="10" id="KW-0325">Glycoprotein</keyword>
<evidence type="ECO:0000256" key="4">
    <source>
        <dbReference type="ARBA" id="ARBA00022475"/>
    </source>
</evidence>
<reference evidence="15" key="1">
    <citation type="submission" date="2022-08" db="EMBL/GenBank/DDBJ databases">
        <title>Genome sequencing of akame (Lates japonicus).</title>
        <authorList>
            <person name="Hashiguchi Y."/>
            <person name="Takahashi H."/>
        </authorList>
    </citation>
    <scope>NUCLEOTIDE SEQUENCE</scope>
    <source>
        <strain evidence="15">Kochi</strain>
    </source>
</reference>
<protein>
    <recommendedName>
        <fullName evidence="14">P2X purinoceptor</fullName>
    </recommendedName>
</protein>
<keyword evidence="4" id="KW-1003">Cell membrane</keyword>
<evidence type="ECO:0000256" key="10">
    <source>
        <dbReference type="ARBA" id="ARBA00023180"/>
    </source>
</evidence>
<keyword evidence="9" id="KW-1015">Disulfide bond</keyword>
<evidence type="ECO:0000256" key="12">
    <source>
        <dbReference type="ARBA" id="ARBA00023303"/>
    </source>
</evidence>
<evidence type="ECO:0000256" key="7">
    <source>
        <dbReference type="ARBA" id="ARBA00023065"/>
    </source>
</evidence>
<proteinExistence type="inferred from homology"/>
<dbReference type="PRINTS" id="PR01307">
    <property type="entry name" value="P2XRECEPTOR"/>
</dbReference>
<dbReference type="GO" id="GO:0005886">
    <property type="term" value="C:plasma membrane"/>
    <property type="evidence" value="ECO:0007669"/>
    <property type="project" value="UniProtKB-SubCell"/>
</dbReference>
<accession>A0AAD3MF08</accession>
<dbReference type="InterPro" id="IPR059116">
    <property type="entry name" value="P2X_receptor"/>
</dbReference>
<comment type="catalytic activity">
    <reaction evidence="13">
        <text>Ca(2+)(in) = Ca(2+)(out)</text>
        <dbReference type="Rhea" id="RHEA:29671"/>
        <dbReference type="ChEBI" id="CHEBI:29108"/>
    </reaction>
</comment>
<dbReference type="InterPro" id="IPR027309">
    <property type="entry name" value="P2X_extracellular_dom_sf"/>
</dbReference>
<comment type="subcellular location">
    <subcellularLocation>
        <location evidence="1">Cell membrane</location>
        <topology evidence="1">Multi-pass membrane protein</topology>
    </subcellularLocation>
    <subcellularLocation>
        <location evidence="14">Membrane</location>
        <topology evidence="14">Multi-pass membrane protein</topology>
    </subcellularLocation>
</comment>
<keyword evidence="5" id="KW-0812">Transmembrane</keyword>
<sequence length="568" mass="64651">MSKSAGCCQKCVEYLFYYETPKTLVIPSIGVGCVFRFTQLLVVLYVVGYVCVVQKAYQETDTVISSVTTKVKGFAFTNTSDMDPRFWDVADYVIPPQGDRSFFVLTNMVVTPKQSQSRCPEFPSQSTTCVDDCDCIEGHSDPRGSGIQTGLCVNYSSTVQTCEVLSWCPLEIDTTLPEHALLATAENFTVLIKNSVTYPKFNFHGRNILPHINSSYLKRCEFNRATDPDCPIFRLKHIVSEAGEDFQDMAVKGGILGIIIDWSCDLDWWAGKCYPKYSFRRLDNKNPVNNVAPGYNFRFAKYYKTPDGEETRTLIKAYGIRFDVIVFGTLVDRLSKKEYNRMTEDAILLDVPVIRQLYHWDCGLACSRMVLKYLHPVCDEEFQRACWDLKLTESVWTIDLAYLMCHLGIKHCFCTQTLGVDKGFRNQSFYKKHFDTEEDRVNELFLTAESKGVVVRKCSVTVQEIQSHLEQGHVAIVLVNAVVLTCELCSSPVKYCCFLPVGQKCFCRKPEYQGHFVVVCGFNRTTGCIFYNNPAYSDRVCCTSVSNFEEARRSYGTDEDILFIFKES</sequence>
<dbReference type="InterPro" id="IPR053792">
    <property type="entry name" value="P2X_RECEPTOR_CS"/>
</dbReference>
<dbReference type="GO" id="GO:0004931">
    <property type="term" value="F:extracellularly ATP-gated monoatomic cation channel activity"/>
    <property type="evidence" value="ECO:0007669"/>
    <property type="project" value="InterPro"/>
</dbReference>
<dbReference type="Pfam" id="PF00864">
    <property type="entry name" value="P2X_receptor"/>
    <property type="match status" value="1"/>
</dbReference>
<evidence type="ECO:0000256" key="14">
    <source>
        <dbReference type="RuleBase" id="RU000681"/>
    </source>
</evidence>
<keyword evidence="7 14" id="KW-0406">Ion transport</keyword>
<evidence type="ECO:0000256" key="11">
    <source>
        <dbReference type="ARBA" id="ARBA00023286"/>
    </source>
</evidence>
<dbReference type="PANTHER" id="PTHR10125">
    <property type="entry name" value="P2X PURINOCEPTOR"/>
    <property type="match status" value="1"/>
</dbReference>
<dbReference type="InterPro" id="IPR001429">
    <property type="entry name" value="P2X_purnocptor"/>
</dbReference>
<evidence type="ECO:0000256" key="6">
    <source>
        <dbReference type="ARBA" id="ARBA00022989"/>
    </source>
</evidence>
<keyword evidence="14" id="KW-0675">Receptor</keyword>
<dbReference type="NCBIfam" id="TIGR00863">
    <property type="entry name" value="P2X"/>
    <property type="match status" value="1"/>
</dbReference>
<dbReference type="GO" id="GO:0001614">
    <property type="term" value="F:purinergic nucleotide receptor activity"/>
    <property type="evidence" value="ECO:0007669"/>
    <property type="project" value="InterPro"/>
</dbReference>
<evidence type="ECO:0000256" key="3">
    <source>
        <dbReference type="ARBA" id="ARBA00022448"/>
    </source>
</evidence>
<evidence type="ECO:0000256" key="13">
    <source>
        <dbReference type="ARBA" id="ARBA00036634"/>
    </source>
</evidence>
<dbReference type="Gene3D" id="3.90.70.10">
    <property type="entry name" value="Cysteine proteinases"/>
    <property type="match status" value="1"/>
</dbReference>
<evidence type="ECO:0000256" key="1">
    <source>
        <dbReference type="ARBA" id="ARBA00004651"/>
    </source>
</evidence>
<evidence type="ECO:0000256" key="8">
    <source>
        <dbReference type="ARBA" id="ARBA00023136"/>
    </source>
</evidence>
<dbReference type="Pfam" id="PF09778">
    <property type="entry name" value="Guanylate_cyc_2"/>
    <property type="match status" value="1"/>
</dbReference>
<organism evidence="15 16">
    <name type="scientific">Lates japonicus</name>
    <name type="common">Japanese lates</name>
    <dbReference type="NCBI Taxonomy" id="270547"/>
    <lineage>
        <taxon>Eukaryota</taxon>
        <taxon>Metazoa</taxon>
        <taxon>Chordata</taxon>
        <taxon>Craniata</taxon>
        <taxon>Vertebrata</taxon>
        <taxon>Euteleostomi</taxon>
        <taxon>Actinopterygii</taxon>
        <taxon>Neopterygii</taxon>
        <taxon>Teleostei</taxon>
        <taxon>Neoteleostei</taxon>
        <taxon>Acanthomorphata</taxon>
        <taxon>Carangaria</taxon>
        <taxon>Carangaria incertae sedis</taxon>
        <taxon>Centropomidae</taxon>
        <taxon>Lates</taxon>
    </lineage>
</organism>
<keyword evidence="11" id="KW-1071">Ligand-gated ion channel</keyword>
<comment type="similarity">
    <text evidence="2 14">Belongs to the P2X receptor family.</text>
</comment>
<dbReference type="AlphaFoldDB" id="A0AAD3MF08"/>
<dbReference type="Gene3D" id="2.60.490.10">
    <property type="entry name" value="atp-gated p2x4 ion channel domain"/>
    <property type="match status" value="1"/>
</dbReference>
<dbReference type="PROSITE" id="PS01212">
    <property type="entry name" value="P2X_RECEPTOR"/>
    <property type="match status" value="1"/>
</dbReference>
<dbReference type="FunFam" id="2.60.490.10:FF:000001">
    <property type="entry name" value="P2X purinoceptor"/>
    <property type="match status" value="1"/>
</dbReference>
<keyword evidence="16" id="KW-1185">Reference proteome</keyword>
<evidence type="ECO:0000256" key="9">
    <source>
        <dbReference type="ARBA" id="ARBA00023157"/>
    </source>
</evidence>
<comment type="caution">
    <text evidence="15">The sequence shown here is derived from an EMBL/GenBank/DDBJ whole genome shotgun (WGS) entry which is preliminary data.</text>
</comment>
<evidence type="ECO:0000256" key="5">
    <source>
        <dbReference type="ARBA" id="ARBA00022692"/>
    </source>
</evidence>
<dbReference type="Gene3D" id="1.10.287.940">
    <property type="entry name" value="atp-gated p2x4 ion channel"/>
    <property type="match status" value="1"/>
</dbReference>
<keyword evidence="3 14" id="KW-0813">Transport</keyword>
<evidence type="ECO:0000256" key="2">
    <source>
        <dbReference type="ARBA" id="ARBA00009848"/>
    </source>
</evidence>
<keyword evidence="12 14" id="KW-0407">Ion channel</keyword>
<dbReference type="GO" id="GO:0033198">
    <property type="term" value="P:response to ATP"/>
    <property type="evidence" value="ECO:0007669"/>
    <property type="project" value="InterPro"/>
</dbReference>
<dbReference type="GO" id="GO:0098794">
    <property type="term" value="C:postsynapse"/>
    <property type="evidence" value="ECO:0007669"/>
    <property type="project" value="GOC"/>
</dbReference>
<keyword evidence="6" id="KW-1133">Transmembrane helix</keyword>
<comment type="function">
    <text evidence="14">Receptor for ATP that acts as a ligand-gated ion channel.</text>
</comment>
<dbReference type="GO" id="GO:0070588">
    <property type="term" value="P:calcium ion transmembrane transport"/>
    <property type="evidence" value="ECO:0007669"/>
    <property type="project" value="TreeGrafter"/>
</dbReference>
<dbReference type="EMBL" id="BRZM01000014">
    <property type="protein sequence ID" value="GLD52541.1"/>
    <property type="molecule type" value="Genomic_DNA"/>
</dbReference>
<dbReference type="Proteomes" id="UP001279410">
    <property type="component" value="Unassembled WGS sequence"/>
</dbReference>
<dbReference type="PROSITE" id="PS51257">
    <property type="entry name" value="PROKAR_LIPOPROTEIN"/>
    <property type="match status" value="1"/>
</dbReference>
<name>A0AAD3MF08_LATJO</name>
<evidence type="ECO:0000313" key="16">
    <source>
        <dbReference type="Proteomes" id="UP001279410"/>
    </source>
</evidence>
<dbReference type="InterPro" id="IPR018616">
    <property type="entry name" value="GUCD1"/>
</dbReference>
<dbReference type="PANTHER" id="PTHR10125:SF18">
    <property type="entry name" value="P2X PURINOCEPTOR 4"/>
    <property type="match status" value="1"/>
</dbReference>